<sequence>MSVLQACESVRALHLDAGEMMAPKRPRDDDSIEQALDEAILNIQNRAEVMDSRPTAMVIDERVPLVASETELLENGFEIVGEQDLDQREAAKLEIAERTGELIVLEEDSPPVSPAGVAPRSADDDAWSGFECWFLVDDRACTFSEGLRLAAQRRTELLRVLGARAQLYTLSLYYVRMLYDQPCEVPTIALSDVRYRMHWIVKANSSETCTPGDMIADVRIGFLSDVARNFVMGPCITQTYGKRHNDIMPASVRNMEKIVHVQTNRMTRAKATELREWLQSNAMRLPFIGNMMKHSDVHDILAYRHRLVFYTDKDKRELLCEVFQRLANFGIDSREPPCVSFPLNPQRARRILIAVSKSVSTSYKISSGVAARTAERMMGEGIPIHMFRYMRCVSTRAYQHVMCFCQLPSPKVESKVAEHLQSSDYHTFGFYEYLPQGPHPDDSMHSGSKLPSEAGKREFVFVYMSKYVNEQVKTELFDILSRRAARPMLLDRQHSQTPFRVWLMWRTSDTARIYDLSNDATLQYHQQVMHVNFEVALAEYPKMLQTPSLVELVDSRRE</sequence>
<proteinExistence type="predicted"/>
<protein>
    <submittedName>
        <fullName evidence="1">Uncharacterized protein</fullName>
    </submittedName>
</protein>
<keyword evidence="2" id="KW-1185">Reference proteome</keyword>
<gene>
    <name evidence="1" type="ORF">CYMTET_55241</name>
</gene>
<dbReference type="EMBL" id="LGRX02035483">
    <property type="protein sequence ID" value="KAK3234691.1"/>
    <property type="molecule type" value="Genomic_DNA"/>
</dbReference>
<dbReference type="Proteomes" id="UP001190700">
    <property type="component" value="Unassembled WGS sequence"/>
</dbReference>
<comment type="caution">
    <text evidence="1">The sequence shown here is derived from an EMBL/GenBank/DDBJ whole genome shotgun (WGS) entry which is preliminary data.</text>
</comment>
<dbReference type="AlphaFoldDB" id="A0AAE0BDZ6"/>
<accession>A0AAE0BDZ6</accession>
<evidence type="ECO:0000313" key="1">
    <source>
        <dbReference type="EMBL" id="KAK3234691.1"/>
    </source>
</evidence>
<reference evidence="1 2" key="1">
    <citation type="journal article" date="2015" name="Genome Biol. Evol.">
        <title>Comparative Genomics of a Bacterivorous Green Alga Reveals Evolutionary Causalities and Consequences of Phago-Mixotrophic Mode of Nutrition.</title>
        <authorList>
            <person name="Burns J.A."/>
            <person name="Paasch A."/>
            <person name="Narechania A."/>
            <person name="Kim E."/>
        </authorList>
    </citation>
    <scope>NUCLEOTIDE SEQUENCE [LARGE SCALE GENOMIC DNA]</scope>
    <source>
        <strain evidence="1 2">PLY_AMNH</strain>
    </source>
</reference>
<evidence type="ECO:0000313" key="2">
    <source>
        <dbReference type="Proteomes" id="UP001190700"/>
    </source>
</evidence>
<organism evidence="1 2">
    <name type="scientific">Cymbomonas tetramitiformis</name>
    <dbReference type="NCBI Taxonomy" id="36881"/>
    <lineage>
        <taxon>Eukaryota</taxon>
        <taxon>Viridiplantae</taxon>
        <taxon>Chlorophyta</taxon>
        <taxon>Pyramimonadophyceae</taxon>
        <taxon>Pyramimonadales</taxon>
        <taxon>Pyramimonadaceae</taxon>
        <taxon>Cymbomonas</taxon>
    </lineage>
</organism>
<name>A0AAE0BDZ6_9CHLO</name>